<dbReference type="AlphaFoldDB" id="A0A1T4NJI0"/>
<organism evidence="2 3">
    <name type="scientific">Eubacterium ruminantium</name>
    <dbReference type="NCBI Taxonomy" id="42322"/>
    <lineage>
        <taxon>Bacteria</taxon>
        <taxon>Bacillati</taxon>
        <taxon>Bacillota</taxon>
        <taxon>Clostridia</taxon>
        <taxon>Eubacteriales</taxon>
        <taxon>Eubacteriaceae</taxon>
        <taxon>Eubacterium</taxon>
    </lineage>
</organism>
<feature type="transmembrane region" description="Helical" evidence="1">
    <location>
        <begin position="338"/>
        <end position="359"/>
    </location>
</feature>
<dbReference type="EMBL" id="FUXA01000009">
    <property type="protein sequence ID" value="SJZ78908.1"/>
    <property type="molecule type" value="Genomic_DNA"/>
</dbReference>
<dbReference type="RefSeq" id="WP_078787439.1">
    <property type="nucleotide sequence ID" value="NZ_FMTO01000008.1"/>
</dbReference>
<name>A0A1T4NJI0_9FIRM</name>
<keyword evidence="1" id="KW-0472">Membrane</keyword>
<evidence type="ECO:0000256" key="1">
    <source>
        <dbReference type="SAM" id="Phobius"/>
    </source>
</evidence>
<keyword evidence="3" id="KW-1185">Reference proteome</keyword>
<dbReference type="Proteomes" id="UP000189857">
    <property type="component" value="Unassembled WGS sequence"/>
</dbReference>
<dbReference type="OrthoDB" id="9775707at2"/>
<proteinExistence type="predicted"/>
<accession>A0A1T4NJI0</accession>
<gene>
    <name evidence="2" type="ORF">SAMN02745110_01596</name>
</gene>
<evidence type="ECO:0000313" key="3">
    <source>
        <dbReference type="Proteomes" id="UP000189857"/>
    </source>
</evidence>
<keyword evidence="1" id="KW-0812">Transmembrane</keyword>
<evidence type="ECO:0000313" key="2">
    <source>
        <dbReference type="EMBL" id="SJZ78908.1"/>
    </source>
</evidence>
<sequence>MKKIVRAGAYLLVFFIILFTGIPVQAEEGGASFEYKLIITDKDGREVHNPRSLSSGDKINVEIELTRTDDNSNSYDSYGIEFRLSTLGLDYNNDGISFREGTKITKQVFDDGDSVGFAYYDMEQKGEAVANPSVVGKWTYTVSDPEMINISVPVAIVFLTNDNTPYEPVGNAKLILDPNGGEIVGKDVSGDYKSGTKVTLPEVKYGDNKLEGWSDGIRLYQPGDEFIVTGITTLKAKWGEVERSRQIDFDPNGGTIKGENPSGKYADGESITIPEAERNSYSLNCWVLGDKEFKPGDTYIVDNSAIFIAKWDLLEAAATTEEVGGEDKTEPEKSSFPIIWIVIPAALVAAGLCTFLILWKRKLVKYSLVDGSIVLSYRDVSADSKVTVILFDEGKKNKLGISDLVKAGDKLTFISGTGALEGIKEGKYKGRLDIQCENPKTIKYKDVRIKVESKKYKK</sequence>
<keyword evidence="1" id="KW-1133">Transmembrane helix</keyword>
<dbReference type="InterPro" id="IPR013378">
    <property type="entry name" value="InlB-like_B-rpt"/>
</dbReference>
<protein>
    <submittedName>
        <fullName evidence="2">Repeat domain (List_Bact_rpt)</fullName>
    </submittedName>
</protein>
<dbReference type="Pfam" id="PF09479">
    <property type="entry name" value="Flg_new"/>
    <property type="match status" value="1"/>
</dbReference>
<reference evidence="2 3" key="1">
    <citation type="submission" date="2017-02" db="EMBL/GenBank/DDBJ databases">
        <authorList>
            <person name="Peterson S.W."/>
        </authorList>
    </citation>
    <scope>NUCLEOTIDE SEQUENCE [LARGE SCALE GENOMIC DNA]</scope>
    <source>
        <strain evidence="2 3">ATCC 17233</strain>
    </source>
</reference>